<keyword evidence="3" id="KW-1185">Reference proteome</keyword>
<dbReference type="AlphaFoldDB" id="A0A345P8V5"/>
<dbReference type="KEGG" id="mbah:HYN46_13260"/>
<keyword evidence="1" id="KW-0812">Transmembrane</keyword>
<dbReference type="PANTHER" id="PTHR34980">
    <property type="entry name" value="INNER MEMBRANE PROTEIN-RELATED-RELATED"/>
    <property type="match status" value="1"/>
</dbReference>
<feature type="transmembrane region" description="Helical" evidence="1">
    <location>
        <begin position="90"/>
        <end position="109"/>
    </location>
</feature>
<dbReference type="PANTHER" id="PTHR34980:SF3">
    <property type="entry name" value="BLR8105 PROTEIN"/>
    <property type="match status" value="1"/>
</dbReference>
<feature type="transmembrane region" description="Helical" evidence="1">
    <location>
        <begin position="162"/>
        <end position="185"/>
    </location>
</feature>
<dbReference type="Proteomes" id="UP000253940">
    <property type="component" value="Chromosome"/>
</dbReference>
<keyword evidence="1" id="KW-0472">Membrane</keyword>
<dbReference type="Pfam" id="PF05656">
    <property type="entry name" value="DUF805"/>
    <property type="match status" value="1"/>
</dbReference>
<feature type="transmembrane region" description="Helical" evidence="1">
    <location>
        <begin position="121"/>
        <end position="142"/>
    </location>
</feature>
<feature type="transmembrane region" description="Helical" evidence="1">
    <location>
        <begin position="49"/>
        <end position="70"/>
    </location>
</feature>
<accession>A0A345P8V5</accession>
<reference evidence="2 3" key="1">
    <citation type="submission" date="2018-07" db="EMBL/GenBank/DDBJ databases">
        <title>Genome sequencing of Moraxellaceae gen. HYN0046.</title>
        <authorList>
            <person name="Kim M."/>
            <person name="Yi H."/>
        </authorList>
    </citation>
    <scope>NUCLEOTIDE SEQUENCE [LARGE SCALE GENOMIC DNA]</scope>
    <source>
        <strain evidence="2 3">HYN0046</strain>
    </source>
</reference>
<evidence type="ECO:0000313" key="2">
    <source>
        <dbReference type="EMBL" id="AXI03714.1"/>
    </source>
</evidence>
<keyword evidence="1" id="KW-1133">Transmembrane helix</keyword>
<evidence type="ECO:0000256" key="1">
    <source>
        <dbReference type="SAM" id="Phobius"/>
    </source>
</evidence>
<sequence>MTRGAFNNNHAIKIKELTIMAFGGLEMWQKNKFSDYPFSIKGRFSRLSYLAWAGLLSLVTLIVVMINTLLVSRNISAEAILDQPPSLSYLFWPSWIVLIISFYLSNVFMIRRLHDLNRTGWLALIVYLPVIGFLFWLYLVVAHGSTERNRYGRPRDASVWEGIFGLVWGGLLLGALLFFGVYAVLNPGIQHFDILSVFLKK</sequence>
<proteinExistence type="predicted"/>
<evidence type="ECO:0000313" key="3">
    <source>
        <dbReference type="Proteomes" id="UP000253940"/>
    </source>
</evidence>
<gene>
    <name evidence="2" type="ORF">HYN46_13260</name>
</gene>
<organism evidence="2 3">
    <name type="scientific">Aquirhabdus parva</name>
    <dbReference type="NCBI Taxonomy" id="2283318"/>
    <lineage>
        <taxon>Bacteria</taxon>
        <taxon>Pseudomonadati</taxon>
        <taxon>Pseudomonadota</taxon>
        <taxon>Gammaproteobacteria</taxon>
        <taxon>Moraxellales</taxon>
        <taxon>Moraxellaceae</taxon>
        <taxon>Aquirhabdus</taxon>
    </lineage>
</organism>
<dbReference type="EMBL" id="CP031222">
    <property type="protein sequence ID" value="AXI03714.1"/>
    <property type="molecule type" value="Genomic_DNA"/>
</dbReference>
<dbReference type="GO" id="GO:0005886">
    <property type="term" value="C:plasma membrane"/>
    <property type="evidence" value="ECO:0007669"/>
    <property type="project" value="TreeGrafter"/>
</dbReference>
<dbReference type="InterPro" id="IPR008523">
    <property type="entry name" value="DUF805"/>
</dbReference>
<dbReference type="OrthoDB" id="9812349at2"/>
<protein>
    <submittedName>
        <fullName evidence="2">DUF805 domain-containing protein</fullName>
    </submittedName>
</protein>
<name>A0A345P8V5_9GAMM</name>